<evidence type="ECO:0000256" key="1">
    <source>
        <dbReference type="SAM" id="Phobius"/>
    </source>
</evidence>
<feature type="transmembrane region" description="Helical" evidence="1">
    <location>
        <begin position="55"/>
        <end position="76"/>
    </location>
</feature>
<feature type="transmembrane region" description="Helical" evidence="1">
    <location>
        <begin position="26"/>
        <end position="43"/>
    </location>
</feature>
<keyword evidence="1" id="KW-1133">Transmembrane helix</keyword>
<protein>
    <submittedName>
        <fullName evidence="2">Uncharacterized protein</fullName>
    </submittedName>
</protein>
<accession>A0A0S6U1D0</accession>
<organism evidence="2">
    <name type="scientific">Clostridium botulinum B str. Osaka05</name>
    <dbReference type="NCBI Taxonomy" id="1407017"/>
    <lineage>
        <taxon>Bacteria</taxon>
        <taxon>Bacillati</taxon>
        <taxon>Bacillota</taxon>
        <taxon>Clostridia</taxon>
        <taxon>Eubacteriales</taxon>
        <taxon>Clostridiaceae</taxon>
        <taxon>Clostridium</taxon>
    </lineage>
</organism>
<dbReference type="Proteomes" id="UP000054164">
    <property type="component" value="Unassembled WGS sequence"/>
</dbReference>
<dbReference type="AlphaFoldDB" id="A0A0S6U1D0"/>
<name>A0A0S6U1D0_CLOBO</name>
<reference evidence="2" key="1">
    <citation type="submission" date="2013-10" db="EMBL/GenBank/DDBJ databases">
        <title>Draft genome sequence of Clostridium botulinum type B strain Osaka05.</title>
        <authorList>
            <person name="Sakaguchi Y."/>
            <person name="Hosomi K."/>
            <person name="Uchiyama J."/>
            <person name="Ogura Y."/>
            <person name="Sakaguchi M."/>
            <person name="Kohda T."/>
            <person name="Mukamoto M."/>
            <person name="Misawa N."/>
            <person name="Matsuzaki S."/>
            <person name="Hayashi T."/>
            <person name="Kozaki S."/>
        </authorList>
    </citation>
    <scope>NUCLEOTIDE SEQUENCE</scope>
    <source>
        <strain evidence="2">Osaka05</strain>
    </source>
</reference>
<evidence type="ECO:0000313" key="2">
    <source>
        <dbReference type="EMBL" id="GAE00911.1"/>
    </source>
</evidence>
<keyword evidence="1" id="KW-0472">Membrane</keyword>
<keyword evidence="1" id="KW-0812">Transmembrane</keyword>
<sequence length="80" mass="9559">MGYLENMNGKRNFKIKNINKHSFKNYFPAVIYTFFTLIIYPFVLNDYSFKFLKTVKYWATMVPLLVLIPILIMVIIEGNR</sequence>
<gene>
    <name evidence="2" type="ORF">CBO05C_0601</name>
</gene>
<dbReference type="EMBL" id="DF384213">
    <property type="protein sequence ID" value="GAE00911.1"/>
    <property type="molecule type" value="Genomic_DNA"/>
</dbReference>
<dbReference type="HOGENOM" id="CLU_2681242_0_0_9"/>
<proteinExistence type="predicted"/>